<feature type="domain" description="EAL" evidence="3">
    <location>
        <begin position="156"/>
        <end position="408"/>
    </location>
</feature>
<dbReference type="AlphaFoldDB" id="A0A429YZX4"/>
<evidence type="ECO:0000256" key="2">
    <source>
        <dbReference type="SAM" id="Phobius"/>
    </source>
</evidence>
<accession>A0A429YZX4</accession>
<feature type="region of interest" description="Disordered" evidence="1">
    <location>
        <begin position="394"/>
        <end position="414"/>
    </location>
</feature>
<dbReference type="Pfam" id="PF00563">
    <property type="entry name" value="EAL"/>
    <property type="match status" value="1"/>
</dbReference>
<keyword evidence="2" id="KW-1133">Transmembrane helix</keyword>
<sequence>MSDDRTCVAPTRGMGMRLIAGAAISAVILGIGLRGVGAEPTAAVVHSLPPTSGALALSLLVAGLALATAGIAIWKARRAHAELRRLSRGLDAALASLDARAKSADAERLLLEERLRTEIDTIALRGASASLAPLQADIIPYPAISAKRKGDKPDPADAVEIALARVLADDELELSLEPIVSVSRNAGVAFEVHVCLELNGVTHHIHRLSAAGRHVERQAFEKAVVLRAAEVARRRLGGKDDRAPLHCPVSEELLLNATACAEIAALVTMQPALADQIVISVPAHLLIASTGAVAAGIDTLSASGLGFAAEGWDKPAAGIRLLRDRGTVALKAEAGRLLDRQKARRGSASGAEMVAAAKADGLAIVARGIRNDEDAIELLDLGIDLMMGPHFAKPKRLRPEPAKASRALADAQAG</sequence>
<gene>
    <name evidence="4" type="ORF">EJC49_07625</name>
</gene>
<comment type="caution">
    <text evidence="4">The sequence shown here is derived from an EMBL/GenBank/DDBJ whole genome shotgun (WGS) entry which is preliminary data.</text>
</comment>
<dbReference type="OrthoDB" id="8084597at2"/>
<evidence type="ECO:0000256" key="1">
    <source>
        <dbReference type="SAM" id="MobiDB-lite"/>
    </source>
</evidence>
<proteinExistence type="predicted"/>
<dbReference type="Gene3D" id="3.20.20.450">
    <property type="entry name" value="EAL domain"/>
    <property type="match status" value="1"/>
</dbReference>
<evidence type="ECO:0000259" key="3">
    <source>
        <dbReference type="PROSITE" id="PS50883"/>
    </source>
</evidence>
<keyword evidence="5" id="KW-1185">Reference proteome</keyword>
<evidence type="ECO:0000313" key="5">
    <source>
        <dbReference type="Proteomes" id="UP000278398"/>
    </source>
</evidence>
<dbReference type="Proteomes" id="UP000278398">
    <property type="component" value="Unassembled WGS sequence"/>
</dbReference>
<reference evidence="4 5" key="1">
    <citation type="submission" date="2018-12" db="EMBL/GenBank/DDBJ databases">
        <title>Mesorhizobium carbonis sp. nov., isolated from coal mine water.</title>
        <authorList>
            <person name="Xin W."/>
            <person name="Xu Z."/>
            <person name="Xiang F."/>
            <person name="Zhang J."/>
            <person name="Xi L."/>
            <person name="Liu J."/>
        </authorList>
    </citation>
    <scope>NUCLEOTIDE SEQUENCE [LARGE SCALE GENOMIC DNA]</scope>
    <source>
        <strain evidence="4 5">B2.3</strain>
    </source>
</reference>
<protein>
    <submittedName>
        <fullName evidence="4">EAL domain-containing protein</fullName>
    </submittedName>
</protein>
<dbReference type="InterPro" id="IPR001633">
    <property type="entry name" value="EAL_dom"/>
</dbReference>
<feature type="transmembrane region" description="Helical" evidence="2">
    <location>
        <begin position="54"/>
        <end position="74"/>
    </location>
</feature>
<dbReference type="SUPFAM" id="SSF141868">
    <property type="entry name" value="EAL domain-like"/>
    <property type="match status" value="1"/>
</dbReference>
<evidence type="ECO:0000313" key="4">
    <source>
        <dbReference type="EMBL" id="RST87007.1"/>
    </source>
</evidence>
<dbReference type="EMBL" id="RWKW01000027">
    <property type="protein sequence ID" value="RST87007.1"/>
    <property type="molecule type" value="Genomic_DNA"/>
</dbReference>
<dbReference type="PROSITE" id="PS50883">
    <property type="entry name" value="EAL"/>
    <property type="match status" value="1"/>
</dbReference>
<organism evidence="4 5">
    <name type="scientific">Aquibium carbonis</name>
    <dbReference type="NCBI Taxonomy" id="2495581"/>
    <lineage>
        <taxon>Bacteria</taxon>
        <taxon>Pseudomonadati</taxon>
        <taxon>Pseudomonadota</taxon>
        <taxon>Alphaproteobacteria</taxon>
        <taxon>Hyphomicrobiales</taxon>
        <taxon>Phyllobacteriaceae</taxon>
        <taxon>Aquibium</taxon>
    </lineage>
</organism>
<name>A0A429YZX4_9HYPH</name>
<keyword evidence="2" id="KW-0812">Transmembrane</keyword>
<dbReference type="InterPro" id="IPR035919">
    <property type="entry name" value="EAL_sf"/>
</dbReference>
<keyword evidence="2" id="KW-0472">Membrane</keyword>